<keyword evidence="12" id="KW-1185">Reference proteome</keyword>
<organism evidence="11 12">
    <name type="scientific">Cryobacterium psychrophilum</name>
    <dbReference type="NCBI Taxonomy" id="41988"/>
    <lineage>
        <taxon>Bacteria</taxon>
        <taxon>Bacillati</taxon>
        <taxon>Actinomycetota</taxon>
        <taxon>Actinomycetes</taxon>
        <taxon>Micrococcales</taxon>
        <taxon>Microbacteriaceae</taxon>
        <taxon>Cryobacterium</taxon>
    </lineage>
</organism>
<keyword evidence="6 7" id="KW-0482">Metalloprotease</keyword>
<comment type="caution">
    <text evidence="11">The sequence shown here is derived from an EMBL/GenBank/DDBJ whole genome shotgun (WGS) entry which is preliminary data.</text>
</comment>
<dbReference type="PANTHER" id="PTHR43579:SF1">
    <property type="entry name" value="NEUTRAL METALLOPROTEINASE"/>
    <property type="match status" value="1"/>
</dbReference>
<feature type="domain" description="Peptidase M4" evidence="9">
    <location>
        <begin position="119"/>
        <end position="199"/>
    </location>
</feature>
<dbReference type="CDD" id="cd09597">
    <property type="entry name" value="M4_TLP"/>
    <property type="match status" value="1"/>
</dbReference>
<dbReference type="GO" id="GO:0004222">
    <property type="term" value="F:metalloendopeptidase activity"/>
    <property type="evidence" value="ECO:0007669"/>
    <property type="project" value="UniProtKB-UniRule"/>
</dbReference>
<dbReference type="InterPro" id="IPR052759">
    <property type="entry name" value="Metalloprotease_M4"/>
</dbReference>
<dbReference type="Gene3D" id="3.10.170.10">
    <property type="match status" value="1"/>
</dbReference>
<dbReference type="InterPro" id="IPR001570">
    <property type="entry name" value="Peptidase_M4_C_domain"/>
</dbReference>
<dbReference type="InterPro" id="IPR023612">
    <property type="entry name" value="Peptidase_M4"/>
</dbReference>
<dbReference type="OrthoDB" id="291295at2"/>
<comment type="cofactor">
    <cofactor evidence="7">
        <name>Zn(2+)</name>
        <dbReference type="ChEBI" id="CHEBI:29105"/>
    </cofactor>
</comment>
<feature type="domain" description="Peptidase M4 C-terminal" evidence="10">
    <location>
        <begin position="202"/>
        <end position="368"/>
    </location>
</feature>
<dbReference type="SUPFAM" id="SSF55486">
    <property type="entry name" value="Metalloproteases ('zincins'), catalytic domain"/>
    <property type="match status" value="1"/>
</dbReference>
<dbReference type="EMBL" id="SOHQ01000043">
    <property type="protein sequence ID" value="TFD75562.1"/>
    <property type="molecule type" value="Genomic_DNA"/>
</dbReference>
<evidence type="ECO:0000259" key="10">
    <source>
        <dbReference type="Pfam" id="PF02868"/>
    </source>
</evidence>
<keyword evidence="3" id="KW-0479">Metal-binding</keyword>
<dbReference type="Pfam" id="PF02868">
    <property type="entry name" value="Peptidase_M4_C"/>
    <property type="match status" value="1"/>
</dbReference>
<evidence type="ECO:0000313" key="12">
    <source>
        <dbReference type="Proteomes" id="UP000298218"/>
    </source>
</evidence>
<protein>
    <recommendedName>
        <fullName evidence="7">Neutral metalloproteinase</fullName>
        <ecNumber evidence="7">3.4.24.-</ecNumber>
    </recommendedName>
</protein>
<dbReference type="GO" id="GO:0005576">
    <property type="term" value="C:extracellular region"/>
    <property type="evidence" value="ECO:0007669"/>
    <property type="project" value="UniProtKB-SubCell"/>
</dbReference>
<evidence type="ECO:0000256" key="1">
    <source>
        <dbReference type="ARBA" id="ARBA00009388"/>
    </source>
</evidence>
<comment type="subcellular location">
    <subcellularLocation>
        <location evidence="7">Secreted</location>
    </subcellularLocation>
</comment>
<dbReference type="GO" id="GO:0046872">
    <property type="term" value="F:metal ion binding"/>
    <property type="evidence" value="ECO:0007669"/>
    <property type="project" value="UniProtKB-UniRule"/>
</dbReference>
<evidence type="ECO:0000256" key="7">
    <source>
        <dbReference type="RuleBase" id="RU366073"/>
    </source>
</evidence>
<evidence type="ECO:0000256" key="3">
    <source>
        <dbReference type="ARBA" id="ARBA00022723"/>
    </source>
</evidence>
<reference evidence="11 12" key="1">
    <citation type="submission" date="2019-03" db="EMBL/GenBank/DDBJ databases">
        <title>Genomics of glacier-inhabiting Cryobacterium strains.</title>
        <authorList>
            <person name="Liu Q."/>
            <person name="Xin Y.-H."/>
        </authorList>
    </citation>
    <scope>NUCLEOTIDE SEQUENCE [LARGE SCALE GENOMIC DNA]</scope>
    <source>
        <strain evidence="11 12">CGMCC 1.4292</strain>
    </source>
</reference>
<keyword evidence="2 7" id="KW-0645">Protease</keyword>
<comment type="function">
    <text evidence="7">Extracellular zinc metalloprotease.</text>
</comment>
<sequence>MPERQLDSAPHHMSGPQRRPNCSIAPPDLLAWLAMQGTEAEREAALSSMATSSGIRSRRALIGQFSRELNQNIGLIGVISLTEQGITVYDNETHGRSFLPGVKKRSLGDSLHADPAVNEAFDGSSATASFFRDVFGRRSLDNAGMELISSVHYGVAFDNAFWDGSQMVYGDGSDRIFQIGGLTRAIDVIAHELTHGVTEFTAGLVYSKQPGALNESFSDVFGSLVKQYGLKQTAAEADWLIGQGVLVTTLGLALRSMKNPGTAFAGDHQPRHMDQYRDLPDDNNPANDNGGVHINSGIPNHAFYLAAIGLGGSAWEKAGKIWYNALTTKLGAYTQFAEAAQFTIDAAGELFGAQEQAIVRAAWVEVGVLS</sequence>
<evidence type="ECO:0000256" key="6">
    <source>
        <dbReference type="ARBA" id="ARBA00023049"/>
    </source>
</evidence>
<dbReference type="GO" id="GO:0006508">
    <property type="term" value="P:proteolysis"/>
    <property type="evidence" value="ECO:0007669"/>
    <property type="project" value="UniProtKB-KW"/>
</dbReference>
<comment type="similarity">
    <text evidence="1 7">Belongs to the peptidase M4 family.</text>
</comment>
<dbReference type="Proteomes" id="UP000298218">
    <property type="component" value="Unassembled WGS sequence"/>
</dbReference>
<evidence type="ECO:0000256" key="8">
    <source>
        <dbReference type="SAM" id="MobiDB-lite"/>
    </source>
</evidence>
<keyword evidence="4 7" id="KW-0378">Hydrolase</keyword>
<name>A0A4Y8KNL2_9MICO</name>
<dbReference type="PANTHER" id="PTHR43579">
    <property type="match status" value="1"/>
</dbReference>
<dbReference type="EC" id="3.4.24.-" evidence="7"/>
<feature type="region of interest" description="Disordered" evidence="8">
    <location>
        <begin position="1"/>
        <end position="21"/>
    </location>
</feature>
<keyword evidence="5 7" id="KW-0862">Zinc</keyword>
<dbReference type="Pfam" id="PF01447">
    <property type="entry name" value="Peptidase_M4"/>
    <property type="match status" value="1"/>
</dbReference>
<dbReference type="AlphaFoldDB" id="A0A4Y8KNL2"/>
<gene>
    <name evidence="11" type="ORF">E3T53_15880</name>
</gene>
<proteinExistence type="inferred from homology"/>
<dbReference type="InterPro" id="IPR027268">
    <property type="entry name" value="Peptidase_M4/M1_CTD_sf"/>
</dbReference>
<evidence type="ECO:0000256" key="2">
    <source>
        <dbReference type="ARBA" id="ARBA00022670"/>
    </source>
</evidence>
<dbReference type="PRINTS" id="PR00730">
    <property type="entry name" value="THERMOLYSIN"/>
</dbReference>
<evidence type="ECO:0000256" key="5">
    <source>
        <dbReference type="ARBA" id="ARBA00022833"/>
    </source>
</evidence>
<evidence type="ECO:0000256" key="4">
    <source>
        <dbReference type="ARBA" id="ARBA00022801"/>
    </source>
</evidence>
<evidence type="ECO:0000313" key="11">
    <source>
        <dbReference type="EMBL" id="TFD75562.1"/>
    </source>
</evidence>
<evidence type="ECO:0000259" key="9">
    <source>
        <dbReference type="Pfam" id="PF01447"/>
    </source>
</evidence>
<feature type="compositionally biased region" description="Basic and acidic residues" evidence="8">
    <location>
        <begin position="1"/>
        <end position="10"/>
    </location>
</feature>
<dbReference type="InterPro" id="IPR013856">
    <property type="entry name" value="Peptidase_M4_domain"/>
</dbReference>
<keyword evidence="7" id="KW-0964">Secreted</keyword>
<accession>A0A4Y8KNL2</accession>
<dbReference type="Gene3D" id="1.10.390.10">
    <property type="entry name" value="Neutral Protease Domain 2"/>
    <property type="match status" value="1"/>
</dbReference>